<name>A0AAN6VMF8_9PEZI</name>
<evidence type="ECO:0000313" key="4">
    <source>
        <dbReference type="Proteomes" id="UP001302745"/>
    </source>
</evidence>
<feature type="signal peptide" evidence="1">
    <location>
        <begin position="1"/>
        <end position="23"/>
    </location>
</feature>
<gene>
    <name evidence="3" type="ORF">C8A00DRAFT_33210</name>
</gene>
<dbReference type="InterPro" id="IPR036673">
    <property type="entry name" value="Cyanovirin-N_sf"/>
</dbReference>
<evidence type="ECO:0000259" key="2">
    <source>
        <dbReference type="Pfam" id="PF08881"/>
    </source>
</evidence>
<evidence type="ECO:0000256" key="1">
    <source>
        <dbReference type="SAM" id="SignalP"/>
    </source>
</evidence>
<dbReference type="SUPFAM" id="SSF51322">
    <property type="entry name" value="Cyanovirin-N"/>
    <property type="match status" value="1"/>
</dbReference>
<reference evidence="3" key="1">
    <citation type="journal article" date="2023" name="Mol. Phylogenet. Evol.">
        <title>Genome-scale phylogeny and comparative genomics of the fungal order Sordariales.</title>
        <authorList>
            <person name="Hensen N."/>
            <person name="Bonometti L."/>
            <person name="Westerberg I."/>
            <person name="Brannstrom I.O."/>
            <person name="Guillou S."/>
            <person name="Cros-Aarteil S."/>
            <person name="Calhoun S."/>
            <person name="Haridas S."/>
            <person name="Kuo A."/>
            <person name="Mondo S."/>
            <person name="Pangilinan J."/>
            <person name="Riley R."/>
            <person name="LaButti K."/>
            <person name="Andreopoulos B."/>
            <person name="Lipzen A."/>
            <person name="Chen C."/>
            <person name="Yan M."/>
            <person name="Daum C."/>
            <person name="Ng V."/>
            <person name="Clum A."/>
            <person name="Steindorff A."/>
            <person name="Ohm R.A."/>
            <person name="Martin F."/>
            <person name="Silar P."/>
            <person name="Natvig D.O."/>
            <person name="Lalanne C."/>
            <person name="Gautier V."/>
            <person name="Ament-Velasquez S.L."/>
            <person name="Kruys A."/>
            <person name="Hutchinson M.I."/>
            <person name="Powell A.J."/>
            <person name="Barry K."/>
            <person name="Miller A.N."/>
            <person name="Grigoriev I.V."/>
            <person name="Debuchy R."/>
            <person name="Gladieux P."/>
            <person name="Hiltunen Thoren M."/>
            <person name="Johannesson H."/>
        </authorList>
    </citation>
    <scope>NUCLEOTIDE SEQUENCE</scope>
    <source>
        <strain evidence="3">CBS 538.74</strain>
    </source>
</reference>
<proteinExistence type="predicted"/>
<sequence>MHFFAQVFLSAGLAISAVGLAASEEPPQIQSFVEFCAYAGANLTDGHWLGAYCRNNMIDEFGYNYTWVDLDFCVGNNGGQLIAYKSGNYSTSCTKCAINHETKTLMLTCDCEHPDKEYSTSSLDLGNNILYDDNGSAGCFDHLGNKTWLGP</sequence>
<feature type="domain" description="Cyanovirin-N" evidence="2">
    <location>
        <begin position="42"/>
        <end position="129"/>
    </location>
</feature>
<dbReference type="Pfam" id="PF08881">
    <property type="entry name" value="CVNH"/>
    <property type="match status" value="1"/>
</dbReference>
<comment type="caution">
    <text evidence="3">The sequence shown here is derived from an EMBL/GenBank/DDBJ whole genome shotgun (WGS) entry which is preliminary data.</text>
</comment>
<keyword evidence="4" id="KW-1185">Reference proteome</keyword>
<evidence type="ECO:0000313" key="3">
    <source>
        <dbReference type="EMBL" id="KAK4154034.1"/>
    </source>
</evidence>
<dbReference type="AlphaFoldDB" id="A0AAN6VMF8"/>
<feature type="chain" id="PRO_5042959320" description="Cyanovirin-N domain-containing protein" evidence="1">
    <location>
        <begin position="24"/>
        <end position="151"/>
    </location>
</feature>
<dbReference type="Proteomes" id="UP001302745">
    <property type="component" value="Unassembled WGS sequence"/>
</dbReference>
<keyword evidence="1" id="KW-0732">Signal</keyword>
<dbReference type="InterPro" id="IPR011058">
    <property type="entry name" value="Cyanovirin-N"/>
</dbReference>
<dbReference type="EMBL" id="MU856923">
    <property type="protein sequence ID" value="KAK4154034.1"/>
    <property type="molecule type" value="Genomic_DNA"/>
</dbReference>
<reference evidence="3" key="2">
    <citation type="submission" date="2023-05" db="EMBL/GenBank/DDBJ databases">
        <authorList>
            <consortium name="Lawrence Berkeley National Laboratory"/>
            <person name="Steindorff A."/>
            <person name="Hensen N."/>
            <person name="Bonometti L."/>
            <person name="Westerberg I."/>
            <person name="Brannstrom I.O."/>
            <person name="Guillou S."/>
            <person name="Cros-Aarteil S."/>
            <person name="Calhoun S."/>
            <person name="Haridas S."/>
            <person name="Kuo A."/>
            <person name="Mondo S."/>
            <person name="Pangilinan J."/>
            <person name="Riley R."/>
            <person name="Labutti K."/>
            <person name="Andreopoulos B."/>
            <person name="Lipzen A."/>
            <person name="Chen C."/>
            <person name="Yanf M."/>
            <person name="Daum C."/>
            <person name="Ng V."/>
            <person name="Clum A."/>
            <person name="Ohm R."/>
            <person name="Martin F."/>
            <person name="Silar P."/>
            <person name="Natvig D."/>
            <person name="Lalanne C."/>
            <person name="Gautier V."/>
            <person name="Ament-Velasquez S.L."/>
            <person name="Kruys A."/>
            <person name="Hutchinson M.I."/>
            <person name="Powell A.J."/>
            <person name="Barry K."/>
            <person name="Miller A.N."/>
            <person name="Grigoriev I.V."/>
            <person name="Debuchy R."/>
            <person name="Gladieux P."/>
            <person name="Thoren M.H."/>
            <person name="Johannesson H."/>
        </authorList>
    </citation>
    <scope>NUCLEOTIDE SEQUENCE</scope>
    <source>
        <strain evidence="3">CBS 538.74</strain>
    </source>
</reference>
<organism evidence="3 4">
    <name type="scientific">Chaetomidium leptoderma</name>
    <dbReference type="NCBI Taxonomy" id="669021"/>
    <lineage>
        <taxon>Eukaryota</taxon>
        <taxon>Fungi</taxon>
        <taxon>Dikarya</taxon>
        <taxon>Ascomycota</taxon>
        <taxon>Pezizomycotina</taxon>
        <taxon>Sordariomycetes</taxon>
        <taxon>Sordariomycetidae</taxon>
        <taxon>Sordariales</taxon>
        <taxon>Chaetomiaceae</taxon>
        <taxon>Chaetomidium</taxon>
    </lineage>
</organism>
<protein>
    <recommendedName>
        <fullName evidence="2">Cyanovirin-N domain-containing protein</fullName>
    </recommendedName>
</protein>
<dbReference type="Gene3D" id="2.30.60.10">
    <property type="entry name" value="Cyanovirin-N"/>
    <property type="match status" value="1"/>
</dbReference>
<accession>A0AAN6VMF8</accession>